<keyword evidence="2" id="KW-1185">Reference proteome</keyword>
<proteinExistence type="predicted"/>
<sequence length="60" mass="6798">MAEILRHPRPGFTRDWWALDAEGFLVQFSYGPAPEPLLAHLDRVDARSRLAGGEPSHMVR</sequence>
<dbReference type="RefSeq" id="WP_246532578.1">
    <property type="nucleotide sequence ID" value="NZ_JACHJY010000004.1"/>
</dbReference>
<protein>
    <submittedName>
        <fullName evidence="1">Uncharacterized protein</fullName>
    </submittedName>
</protein>
<dbReference type="Proteomes" id="UP000582643">
    <property type="component" value="Unassembled WGS sequence"/>
</dbReference>
<name>A0A7W7TZI7_9ACTN</name>
<gene>
    <name evidence="1" type="ORF">GGE06_003146</name>
</gene>
<comment type="caution">
    <text evidence="1">The sequence shown here is derived from an EMBL/GenBank/DDBJ whole genome shotgun (WGS) entry which is preliminary data.</text>
</comment>
<dbReference type="AlphaFoldDB" id="A0A7W7TZI7"/>
<dbReference type="EMBL" id="JACHJY010000004">
    <property type="protein sequence ID" value="MBB4982236.1"/>
    <property type="molecule type" value="Genomic_DNA"/>
</dbReference>
<accession>A0A7W7TZI7</accession>
<reference evidence="1 2" key="1">
    <citation type="submission" date="2020-08" db="EMBL/GenBank/DDBJ databases">
        <title>Genomic Encyclopedia of Type Strains, Phase III (KMG-III): the genomes of soil and plant-associated and newly described type strains.</title>
        <authorList>
            <person name="Whitman W."/>
        </authorList>
    </citation>
    <scope>NUCLEOTIDE SEQUENCE [LARGE SCALE GENOMIC DNA]</scope>
    <source>
        <strain evidence="1 2">SFB5A</strain>
    </source>
</reference>
<organism evidence="1 2">
    <name type="scientific">Streptomyces nymphaeiformis</name>
    <dbReference type="NCBI Taxonomy" id="2663842"/>
    <lineage>
        <taxon>Bacteria</taxon>
        <taxon>Bacillati</taxon>
        <taxon>Actinomycetota</taxon>
        <taxon>Actinomycetes</taxon>
        <taxon>Kitasatosporales</taxon>
        <taxon>Streptomycetaceae</taxon>
        <taxon>Streptomyces</taxon>
    </lineage>
</organism>
<evidence type="ECO:0000313" key="1">
    <source>
        <dbReference type="EMBL" id="MBB4982236.1"/>
    </source>
</evidence>
<evidence type="ECO:0000313" key="2">
    <source>
        <dbReference type="Proteomes" id="UP000582643"/>
    </source>
</evidence>